<dbReference type="FunFam" id="3.40.50.1000:FF:000068">
    <property type="entry name" value="Cation-transporting ATPase"/>
    <property type="match status" value="1"/>
</dbReference>
<dbReference type="EC" id="7.2.2.-" evidence="13"/>
<feature type="transmembrane region" description="Helical" evidence="13">
    <location>
        <begin position="992"/>
        <end position="1017"/>
    </location>
</feature>
<keyword evidence="10 13" id="KW-1133">Transmembrane helix</keyword>
<dbReference type="PROSITE" id="PS01229">
    <property type="entry name" value="COF_2"/>
    <property type="match status" value="1"/>
</dbReference>
<keyword evidence="11 13" id="KW-0472">Membrane</keyword>
<dbReference type="InterPro" id="IPR036412">
    <property type="entry name" value="HAD-like_sf"/>
</dbReference>
<dbReference type="GO" id="GO:0015203">
    <property type="term" value="F:polyamine transmembrane transporter activity"/>
    <property type="evidence" value="ECO:0007669"/>
    <property type="project" value="TreeGrafter"/>
</dbReference>
<feature type="transmembrane region" description="Helical" evidence="13">
    <location>
        <begin position="231"/>
        <end position="251"/>
    </location>
</feature>
<comment type="catalytic activity">
    <reaction evidence="12 13">
        <text>ATP + H2O = ADP + phosphate + H(+)</text>
        <dbReference type="Rhea" id="RHEA:13065"/>
        <dbReference type="ChEBI" id="CHEBI:15377"/>
        <dbReference type="ChEBI" id="CHEBI:15378"/>
        <dbReference type="ChEBI" id="CHEBI:30616"/>
        <dbReference type="ChEBI" id="CHEBI:43474"/>
        <dbReference type="ChEBI" id="CHEBI:456216"/>
    </reaction>
</comment>
<dbReference type="GO" id="GO:0015662">
    <property type="term" value="F:P-type ion transporter activity"/>
    <property type="evidence" value="ECO:0007669"/>
    <property type="project" value="InterPro"/>
</dbReference>
<dbReference type="GO" id="GO:0005524">
    <property type="term" value="F:ATP binding"/>
    <property type="evidence" value="ECO:0007669"/>
    <property type="project" value="UniProtKB-UniRule"/>
</dbReference>
<dbReference type="Gene3D" id="2.70.150.10">
    <property type="entry name" value="Calcium-transporting ATPase, cytoplasmic transduction domain A"/>
    <property type="match status" value="1"/>
</dbReference>
<feature type="transmembrane region" description="Helical" evidence="13">
    <location>
        <begin position="1044"/>
        <end position="1065"/>
    </location>
</feature>
<feature type="domain" description="Cation-transporting P-type ATPase N-terminal" evidence="15">
    <location>
        <begin position="173"/>
        <end position="226"/>
    </location>
</feature>
<gene>
    <name evidence="17" type="ORF">PFISCL1PPCAC_27143</name>
</gene>
<dbReference type="CDD" id="cd07542">
    <property type="entry name" value="P-type_ATPase_cation"/>
    <property type="match status" value="1"/>
</dbReference>
<evidence type="ECO:0000256" key="3">
    <source>
        <dbReference type="ARBA" id="ARBA00022553"/>
    </source>
</evidence>
<dbReference type="InterPro" id="IPR044492">
    <property type="entry name" value="P_typ_ATPase_HD_dom"/>
</dbReference>
<evidence type="ECO:0000256" key="6">
    <source>
        <dbReference type="ARBA" id="ARBA00022741"/>
    </source>
</evidence>
<evidence type="ECO:0000313" key="18">
    <source>
        <dbReference type="Proteomes" id="UP001432322"/>
    </source>
</evidence>
<keyword evidence="7 13" id="KW-0067">ATP-binding</keyword>
<dbReference type="InterPro" id="IPR023214">
    <property type="entry name" value="HAD_sf"/>
</dbReference>
<dbReference type="GO" id="GO:0046872">
    <property type="term" value="F:metal ion binding"/>
    <property type="evidence" value="ECO:0007669"/>
    <property type="project" value="UniProtKB-UniRule"/>
</dbReference>
<dbReference type="GO" id="GO:0016020">
    <property type="term" value="C:membrane"/>
    <property type="evidence" value="ECO:0007669"/>
    <property type="project" value="UniProtKB-SubCell"/>
</dbReference>
<dbReference type="SUPFAM" id="SSF81660">
    <property type="entry name" value="Metal cation-transporting ATPase, ATP-binding domain N"/>
    <property type="match status" value="1"/>
</dbReference>
<feature type="domain" description="P-type ATPase A" evidence="14">
    <location>
        <begin position="268"/>
        <end position="392"/>
    </location>
</feature>
<evidence type="ECO:0000256" key="8">
    <source>
        <dbReference type="ARBA" id="ARBA00022842"/>
    </source>
</evidence>
<feature type="domain" description="P5B-type ATPase N-terminal" evidence="16">
    <location>
        <begin position="39"/>
        <end position="148"/>
    </location>
</feature>
<dbReference type="SFLD" id="SFLDG00002">
    <property type="entry name" value="C1.7:_P-type_atpase_like"/>
    <property type="match status" value="1"/>
</dbReference>
<feature type="transmembrane region" description="Helical" evidence="13">
    <location>
        <begin position="1081"/>
        <end position="1107"/>
    </location>
</feature>
<keyword evidence="5 13" id="KW-0479">Metal-binding</keyword>
<dbReference type="SUPFAM" id="SSF81665">
    <property type="entry name" value="Calcium ATPase, transmembrane domain M"/>
    <property type="match status" value="1"/>
</dbReference>
<organism evidence="17 18">
    <name type="scientific">Pristionchus fissidentatus</name>
    <dbReference type="NCBI Taxonomy" id="1538716"/>
    <lineage>
        <taxon>Eukaryota</taxon>
        <taxon>Metazoa</taxon>
        <taxon>Ecdysozoa</taxon>
        <taxon>Nematoda</taxon>
        <taxon>Chromadorea</taxon>
        <taxon>Rhabditida</taxon>
        <taxon>Rhabditina</taxon>
        <taxon>Diplogasteromorpha</taxon>
        <taxon>Diplogasteroidea</taxon>
        <taxon>Neodiplogasteridae</taxon>
        <taxon>Pristionchus</taxon>
    </lineage>
</organism>
<dbReference type="InterPro" id="IPR006544">
    <property type="entry name" value="P-type_TPase_V"/>
</dbReference>
<dbReference type="SUPFAM" id="SSF81653">
    <property type="entry name" value="Calcium ATPase, transduction domain A"/>
    <property type="match status" value="1"/>
</dbReference>
<comment type="caution">
    <text evidence="17">The sequence shown here is derived from an EMBL/GenBank/DDBJ whole genome shotgun (WGS) entry which is preliminary data.</text>
</comment>
<dbReference type="Pfam" id="PF00690">
    <property type="entry name" value="Cation_ATPase_N"/>
    <property type="match status" value="1"/>
</dbReference>
<dbReference type="SUPFAM" id="SSF56784">
    <property type="entry name" value="HAD-like"/>
    <property type="match status" value="1"/>
</dbReference>
<accession>A0AAV5WUZ9</accession>
<name>A0AAV5WUZ9_9BILA</name>
<dbReference type="Gene3D" id="3.40.1110.10">
    <property type="entry name" value="Calcium-transporting ATPase, cytoplasmic domain N"/>
    <property type="match status" value="1"/>
</dbReference>
<dbReference type="GO" id="GO:0016887">
    <property type="term" value="F:ATP hydrolysis activity"/>
    <property type="evidence" value="ECO:0007669"/>
    <property type="project" value="InterPro"/>
</dbReference>
<dbReference type="InterPro" id="IPR001757">
    <property type="entry name" value="P_typ_ATPase"/>
</dbReference>
<dbReference type="PANTHER" id="PTHR45630:SF8">
    <property type="entry name" value="CATION-TRANSPORTING ATPASE"/>
    <property type="match status" value="1"/>
</dbReference>
<dbReference type="SFLD" id="SFLDF00027">
    <property type="entry name" value="p-type_atpase"/>
    <property type="match status" value="1"/>
</dbReference>
<evidence type="ECO:0000256" key="12">
    <source>
        <dbReference type="ARBA" id="ARBA00049360"/>
    </source>
</evidence>
<dbReference type="PANTHER" id="PTHR45630">
    <property type="entry name" value="CATION-TRANSPORTING ATPASE-RELATED"/>
    <property type="match status" value="1"/>
</dbReference>
<dbReference type="Gene3D" id="1.20.1110.10">
    <property type="entry name" value="Calcium-transporting ATPase, transmembrane domain"/>
    <property type="match status" value="1"/>
</dbReference>
<evidence type="ECO:0000256" key="2">
    <source>
        <dbReference type="ARBA" id="ARBA00006000"/>
    </source>
</evidence>
<evidence type="ECO:0000256" key="13">
    <source>
        <dbReference type="RuleBase" id="RU362082"/>
    </source>
</evidence>
<sequence length="1282" mass="143949">ERLHLLSASSSQESLLSTASSYGGMPEVAAHHATVASGEDTLKIYGYRTSKPRTILYWTLSILTLGVFRLLLHWVDSLYIRIRSTPCTLDQADLILVIDDHDVHTIRPVKETKAENGDYLVLPNERGDEMSKVDQYKWFTFRKMTYVWFEHECRFITPADIDSTVKVTVLQNSENKMGLSTAEVARRMRTYGSNLIAVKLKPLYVLFFTEAITPFYVFQVFSVIIWYTDQYAYYATVIVIMSLSSLFTDMYQMRQQEKKLRAMIHSVNEVEVLRDGKIQVISSEDLVVGDTLLIPRHGCTLQCDAVLQNGTVIVNEAMLTGESVPITKVALTGIDEDNSDGEVRFDIDRHSKHVLFCGTNILQTRFYEGQHVKATVIRTAYSTLKGQLVRSIMYPKPVDFRFTRDLFRFVLFLACIAFCGFIYTIIIMALRGNDISKIIIRSLDIVTITVPPALPAAMSVGIINSKMRLSRKNIYCISPSTINTCGAVNVCCFDKTGTLTEDGLDFLTMLGVRSSVSRNVMKFTKELKTMNPIGMPFNGELVKAIATCHSLTRIDGKLNGDPLDLILFNQTKWTIEEGNDSASEQSETETGLFDAVQPSILRPPHGHNYDATEYSILRQFTFSSSLQRMSVIVGTPESDDGSLVLYSKGSPEMIASLCKPETVPANYNDVVNDYAQHGYRLIAVARKKLDMGYAKAAKIARGQVEVDLELLGLVVLENRVKPETLGSINQLTRARIRTVMVTGDNLLTALSVARECGIIRPNKKAFLIEAKMDEKDEKGRTRLTIKQSVSSHTDRIIEEDHFVMNENEANRLLDSSYHLAISGPTFAVITHEYPELLHKLVCVCDVFARMAPDQKKQLVNTLQDVEYTVLFCGDGANDCAALKAAHAGISLSEAEASIAAPFTSQTANISCVPEVIREGRAALVTSFGIFKYMSGYSLCQFVCIMQLYWISTNLTDMMFLYIDLVLITFVAVFFGNTPACEHLSATPPPTRLLTLGSVFSILGQLLIMATSQLIVFIHTSYQPWFSPYTIPIGDDDEDKKSMQVFQGTAIFGVSVFQYIALAVIYSKGAPYRQTIFHNKPLVLLISFLALVNLWIVLAPPVWVINFLEYVELPYFEYRLFIVMVSVISIFLMFGFETIVVDALLHDKREKVGENFRSRKRDLMKKMIPRSHSNMMEAVREYSEDEDRTSLYGRVTGMFSWLRNKKLRGDSNAGQKFERTLVAVGSEPIWIRSVARYVPADPMRPNASSLSLKKQNGVAVVDEVNQVDDDASSIEEYAPQMSP</sequence>
<dbReference type="InterPro" id="IPR047821">
    <property type="entry name" value="P5B-type_ATPase"/>
</dbReference>
<keyword evidence="6 13" id="KW-0547">Nucleotide-binding</keyword>
<evidence type="ECO:0000256" key="5">
    <source>
        <dbReference type="ARBA" id="ARBA00022723"/>
    </source>
</evidence>
<evidence type="ECO:0000256" key="1">
    <source>
        <dbReference type="ARBA" id="ARBA00004141"/>
    </source>
</evidence>
<dbReference type="Pfam" id="PF12409">
    <property type="entry name" value="P5-ATPase"/>
    <property type="match status" value="1"/>
</dbReference>
<evidence type="ECO:0000256" key="9">
    <source>
        <dbReference type="ARBA" id="ARBA00022967"/>
    </source>
</evidence>
<dbReference type="Proteomes" id="UP001432322">
    <property type="component" value="Unassembled WGS sequence"/>
</dbReference>
<feature type="transmembrane region" description="Helical" evidence="13">
    <location>
        <begin position="929"/>
        <end position="951"/>
    </location>
</feature>
<feature type="transmembrane region" description="Helical" evidence="13">
    <location>
        <begin position="438"/>
        <end position="463"/>
    </location>
</feature>
<comment type="similarity">
    <text evidence="2 13">Belongs to the cation transport ATPase (P-type) (TC 3.A.3) family. Type V subfamily.</text>
</comment>
<dbReference type="FunFam" id="3.40.1110.10:FF:000130">
    <property type="entry name" value="Cation-transporting ATPase"/>
    <property type="match status" value="1"/>
</dbReference>
<reference evidence="17" key="1">
    <citation type="submission" date="2023-10" db="EMBL/GenBank/DDBJ databases">
        <title>Genome assembly of Pristionchus species.</title>
        <authorList>
            <person name="Yoshida K."/>
            <person name="Sommer R.J."/>
        </authorList>
    </citation>
    <scope>NUCLEOTIDE SEQUENCE</scope>
    <source>
        <strain evidence="17">RS5133</strain>
    </source>
</reference>
<proteinExistence type="inferred from homology"/>
<comment type="subcellular location">
    <subcellularLocation>
        <location evidence="1 13">Membrane</location>
        <topology evidence="1 13">Multi-pass membrane protein</topology>
    </subcellularLocation>
</comment>
<keyword evidence="4 13" id="KW-0812">Transmembrane</keyword>
<feature type="transmembrane region" description="Helical" evidence="13">
    <location>
        <begin position="203"/>
        <end position="225"/>
    </location>
</feature>
<keyword evidence="3" id="KW-0597">Phosphoprotein</keyword>
<evidence type="ECO:0000256" key="10">
    <source>
        <dbReference type="ARBA" id="ARBA00022989"/>
    </source>
</evidence>
<dbReference type="NCBIfam" id="TIGR01657">
    <property type="entry name" value="P-ATPase-V"/>
    <property type="match status" value="1"/>
</dbReference>
<feature type="transmembrane region" description="Helical" evidence="13">
    <location>
        <begin position="55"/>
        <end position="75"/>
    </location>
</feature>
<dbReference type="NCBIfam" id="TIGR01494">
    <property type="entry name" value="ATPase_P-type"/>
    <property type="match status" value="3"/>
</dbReference>
<evidence type="ECO:0000259" key="15">
    <source>
        <dbReference type="Pfam" id="PF00690"/>
    </source>
</evidence>
<dbReference type="Pfam" id="PF13246">
    <property type="entry name" value="Cation_ATPase"/>
    <property type="match status" value="1"/>
</dbReference>
<dbReference type="InterPro" id="IPR018303">
    <property type="entry name" value="ATPase_P-typ_P_site"/>
</dbReference>
<dbReference type="InterPro" id="IPR008250">
    <property type="entry name" value="ATPase_P-typ_transduc_dom_A_sf"/>
</dbReference>
<dbReference type="InterPro" id="IPR059000">
    <property type="entry name" value="ATPase_P-type_domA"/>
</dbReference>
<feature type="transmembrane region" description="Helical" evidence="13">
    <location>
        <begin position="406"/>
        <end position="426"/>
    </location>
</feature>
<evidence type="ECO:0000259" key="14">
    <source>
        <dbReference type="Pfam" id="PF00122"/>
    </source>
</evidence>
<dbReference type="Pfam" id="PF00122">
    <property type="entry name" value="E1-E2_ATPase"/>
    <property type="match status" value="1"/>
</dbReference>
<evidence type="ECO:0000256" key="11">
    <source>
        <dbReference type="ARBA" id="ARBA00023136"/>
    </source>
</evidence>
<feature type="transmembrane region" description="Helical" evidence="13">
    <location>
        <begin position="957"/>
        <end position="980"/>
    </location>
</feature>
<evidence type="ECO:0000256" key="7">
    <source>
        <dbReference type="ARBA" id="ARBA00022840"/>
    </source>
</evidence>
<evidence type="ECO:0000256" key="4">
    <source>
        <dbReference type="ARBA" id="ARBA00022692"/>
    </source>
</evidence>
<dbReference type="GO" id="GO:0006874">
    <property type="term" value="P:intracellular calcium ion homeostasis"/>
    <property type="evidence" value="ECO:0007669"/>
    <property type="project" value="TreeGrafter"/>
</dbReference>
<dbReference type="GO" id="GO:0019829">
    <property type="term" value="F:ATPase-coupled monoatomic cation transmembrane transporter activity"/>
    <property type="evidence" value="ECO:0007669"/>
    <property type="project" value="UniProtKB-UniRule"/>
</dbReference>
<evidence type="ECO:0000313" key="17">
    <source>
        <dbReference type="EMBL" id="GMT35846.1"/>
    </source>
</evidence>
<dbReference type="InterPro" id="IPR023299">
    <property type="entry name" value="ATPase_P-typ_cyto_dom_N"/>
</dbReference>
<feature type="non-terminal residue" evidence="17">
    <location>
        <position position="1"/>
    </location>
</feature>
<feature type="transmembrane region" description="Helical" evidence="13">
    <location>
        <begin position="1119"/>
        <end position="1144"/>
    </location>
</feature>
<dbReference type="PRINTS" id="PR00119">
    <property type="entry name" value="CATATPASE"/>
</dbReference>
<dbReference type="InterPro" id="IPR004014">
    <property type="entry name" value="ATPase_P-typ_cation-transptr_N"/>
</dbReference>
<keyword evidence="8 13" id="KW-0460">Magnesium</keyword>
<dbReference type="FunFam" id="1.20.1110.10:FF:000034">
    <property type="entry name" value="Cation-transporting ATPase"/>
    <property type="match status" value="1"/>
</dbReference>
<dbReference type="EMBL" id="BTSY01000007">
    <property type="protein sequence ID" value="GMT35846.1"/>
    <property type="molecule type" value="Genomic_DNA"/>
</dbReference>
<dbReference type="Gene3D" id="3.40.50.1000">
    <property type="entry name" value="HAD superfamily/HAD-like"/>
    <property type="match status" value="1"/>
</dbReference>
<evidence type="ECO:0000259" key="16">
    <source>
        <dbReference type="Pfam" id="PF12409"/>
    </source>
</evidence>
<dbReference type="InterPro" id="IPR047819">
    <property type="entry name" value="P5A-ATPase_N"/>
</dbReference>
<dbReference type="InterPro" id="IPR023298">
    <property type="entry name" value="ATPase_P-typ_TM_dom_sf"/>
</dbReference>
<dbReference type="PROSITE" id="PS00154">
    <property type="entry name" value="ATPASE_E1_E2"/>
    <property type="match status" value="1"/>
</dbReference>
<keyword evidence="9 13" id="KW-1278">Translocase</keyword>
<keyword evidence="18" id="KW-1185">Reference proteome</keyword>
<dbReference type="SFLD" id="SFLDS00003">
    <property type="entry name" value="Haloacid_Dehalogenase"/>
    <property type="match status" value="1"/>
</dbReference>
<protein>
    <recommendedName>
        <fullName evidence="13">Cation-transporting ATPase</fullName>
        <ecNumber evidence="13">7.2.2.-</ecNumber>
    </recommendedName>
</protein>